<keyword evidence="1" id="KW-0808">Transferase</keyword>
<dbReference type="EMBL" id="JABAIA010000002">
    <property type="protein sequence ID" value="NLR66928.1"/>
    <property type="molecule type" value="Genomic_DNA"/>
</dbReference>
<keyword evidence="2" id="KW-1185">Reference proteome</keyword>
<reference evidence="1 2" key="1">
    <citation type="submission" date="2020-04" db="EMBL/GenBank/DDBJ databases">
        <authorList>
            <person name="Yin C."/>
        </authorList>
    </citation>
    <scope>NUCLEOTIDE SEQUENCE [LARGE SCALE GENOMIC DNA]</scope>
    <source>
        <strain evidence="1 2">Ae27</strain>
    </source>
</reference>
<proteinExistence type="predicted"/>
<dbReference type="Proteomes" id="UP000570474">
    <property type="component" value="Unassembled WGS sequence"/>
</dbReference>
<sequence length="281" mass="31659">MARTITEIQEDIIGRVNTSATLSGLTSTSKTAIWRMWTYVVAVTVWAVENLFDQHKAEVTSLIDERSPHHLRWYANKAKDFQYGAELVQDEDYYDNTGLTEEQINERKIVAFCAVVEQTRGLKMKVAKMNAVDLAPLTATELDAFGEYMQRIKDAGVNPLIVESRDADSLKLTLKIYYNPLVLDKDGARLDGTDSEPVLTCIKTYLRNLPFNGVFVLSYLVDALQKVDGVVIPHIVQAQASYSDVPFTAFDVKYSPDAGYLRIKTPKDDLHIEYLPQSVII</sequence>
<comment type="caution">
    <text evidence="1">The sequence shown here is derived from an EMBL/GenBank/DDBJ whole genome shotgun (WGS) entry which is preliminary data.</text>
</comment>
<organism evidence="1 2">
    <name type="scientific">Chitinophaga varians</name>
    <dbReference type="NCBI Taxonomy" id="2202339"/>
    <lineage>
        <taxon>Bacteria</taxon>
        <taxon>Pseudomonadati</taxon>
        <taxon>Bacteroidota</taxon>
        <taxon>Chitinophagia</taxon>
        <taxon>Chitinophagales</taxon>
        <taxon>Chitinophagaceae</taxon>
        <taxon>Chitinophaga</taxon>
    </lineage>
</organism>
<evidence type="ECO:0000313" key="1">
    <source>
        <dbReference type="EMBL" id="NLR66928.1"/>
    </source>
</evidence>
<accession>A0A847S1E1</accession>
<gene>
    <name evidence="1" type="ORF">HGH92_21650</name>
</gene>
<dbReference type="GO" id="GO:0016740">
    <property type="term" value="F:transferase activity"/>
    <property type="evidence" value="ECO:0007669"/>
    <property type="project" value="UniProtKB-KW"/>
</dbReference>
<protein>
    <submittedName>
        <fullName evidence="1">Nucleotidyltransferase</fullName>
    </submittedName>
</protein>
<dbReference type="AlphaFoldDB" id="A0A847S1E1"/>
<dbReference type="RefSeq" id="WP_168872826.1">
    <property type="nucleotide sequence ID" value="NZ_JABAIA010000002.1"/>
</dbReference>
<name>A0A847S1E1_9BACT</name>
<evidence type="ECO:0000313" key="2">
    <source>
        <dbReference type="Proteomes" id="UP000570474"/>
    </source>
</evidence>